<reference evidence="2" key="2">
    <citation type="submission" date="2025-08" db="UniProtKB">
        <authorList>
            <consortium name="RefSeq"/>
        </authorList>
    </citation>
    <scope>IDENTIFICATION</scope>
    <source>
        <tissue evidence="2">Leaf</tissue>
    </source>
</reference>
<keyword evidence="1" id="KW-1185">Reference proteome</keyword>
<dbReference type="RefSeq" id="XP_075106986.1">
    <property type="nucleotide sequence ID" value="XM_075250885.1"/>
</dbReference>
<evidence type="ECO:0000313" key="2">
    <source>
        <dbReference type="RefSeq" id="XP_075106986.1"/>
    </source>
</evidence>
<protein>
    <submittedName>
        <fullName evidence="2">Uncharacterized protein LOC142179978</fullName>
    </submittedName>
</protein>
<accession>A0AC58UBZ2</accession>
<name>A0AC58UBZ2_TOBAC</name>
<evidence type="ECO:0000313" key="1">
    <source>
        <dbReference type="Proteomes" id="UP000790787"/>
    </source>
</evidence>
<proteinExistence type="predicted"/>
<dbReference type="Proteomes" id="UP000790787">
    <property type="component" value="Chromosome 4"/>
</dbReference>
<organism evidence="1 2">
    <name type="scientific">Nicotiana tabacum</name>
    <name type="common">Common tobacco</name>
    <dbReference type="NCBI Taxonomy" id="4097"/>
    <lineage>
        <taxon>Eukaryota</taxon>
        <taxon>Viridiplantae</taxon>
        <taxon>Streptophyta</taxon>
        <taxon>Embryophyta</taxon>
        <taxon>Tracheophyta</taxon>
        <taxon>Spermatophyta</taxon>
        <taxon>Magnoliopsida</taxon>
        <taxon>eudicotyledons</taxon>
        <taxon>Gunneridae</taxon>
        <taxon>Pentapetalae</taxon>
        <taxon>asterids</taxon>
        <taxon>lamiids</taxon>
        <taxon>Solanales</taxon>
        <taxon>Solanaceae</taxon>
        <taxon>Nicotianoideae</taxon>
        <taxon>Nicotianeae</taxon>
        <taxon>Nicotiana</taxon>
    </lineage>
</organism>
<gene>
    <name evidence="2" type="primary">LOC142179978</name>
</gene>
<reference evidence="1" key="1">
    <citation type="journal article" date="2014" name="Nat. Commun.">
        <title>The tobacco genome sequence and its comparison with those of tomato and potato.</title>
        <authorList>
            <person name="Sierro N."/>
            <person name="Battey J.N."/>
            <person name="Ouadi S."/>
            <person name="Bakaher N."/>
            <person name="Bovet L."/>
            <person name="Willig A."/>
            <person name="Goepfert S."/>
            <person name="Peitsch M.C."/>
            <person name="Ivanov N.V."/>
        </authorList>
    </citation>
    <scope>NUCLEOTIDE SEQUENCE [LARGE SCALE GENOMIC DNA]</scope>
</reference>
<sequence length="103" mass="11858">MWSTTAYCIRKVAREVLGVSLGYYGGHKGDCWWNEVVQDKVEAKKVVYLKLAGSIGEGERRANSERYKVARKEAKLAVTEAINVAFSRLYEDLQIKRREKKLF</sequence>